<name>A0ABV9WHC0_9ACTN</name>
<evidence type="ECO:0000256" key="7">
    <source>
        <dbReference type="SAM" id="Phobius"/>
    </source>
</evidence>
<evidence type="ECO:0000313" key="10">
    <source>
        <dbReference type="Proteomes" id="UP001595912"/>
    </source>
</evidence>
<organism evidence="9 10">
    <name type="scientific">Dactylosporangium cerinum</name>
    <dbReference type="NCBI Taxonomy" id="1434730"/>
    <lineage>
        <taxon>Bacteria</taxon>
        <taxon>Bacillati</taxon>
        <taxon>Actinomycetota</taxon>
        <taxon>Actinomycetes</taxon>
        <taxon>Micromonosporales</taxon>
        <taxon>Micromonosporaceae</taxon>
        <taxon>Dactylosporangium</taxon>
    </lineage>
</organism>
<evidence type="ECO:0000256" key="3">
    <source>
        <dbReference type="ARBA" id="ARBA00022679"/>
    </source>
</evidence>
<keyword evidence="4" id="KW-0547">Nucleotide-binding</keyword>
<dbReference type="EMBL" id="JBHSIU010000130">
    <property type="protein sequence ID" value="MFC5008141.1"/>
    <property type="molecule type" value="Genomic_DNA"/>
</dbReference>
<keyword evidence="3 9" id="KW-0808">Transferase</keyword>
<comment type="caution">
    <text evidence="9">The sequence shown here is derived from an EMBL/GenBank/DDBJ whole genome shotgun (WGS) entry which is preliminary data.</text>
</comment>
<feature type="transmembrane region" description="Helical" evidence="7">
    <location>
        <begin position="356"/>
        <end position="377"/>
    </location>
</feature>
<feature type="transmembrane region" description="Helical" evidence="7">
    <location>
        <begin position="328"/>
        <end position="347"/>
    </location>
</feature>
<dbReference type="SMART" id="SM00220">
    <property type="entry name" value="S_TKc"/>
    <property type="match status" value="1"/>
</dbReference>
<accession>A0ABV9WHC0</accession>
<keyword evidence="10" id="KW-1185">Reference proteome</keyword>
<dbReference type="PROSITE" id="PS00108">
    <property type="entry name" value="PROTEIN_KINASE_ST"/>
    <property type="match status" value="1"/>
</dbReference>
<keyword evidence="6" id="KW-0067">ATP-binding</keyword>
<reference evidence="10" key="1">
    <citation type="journal article" date="2019" name="Int. J. Syst. Evol. Microbiol.">
        <title>The Global Catalogue of Microorganisms (GCM) 10K type strain sequencing project: providing services to taxonomists for standard genome sequencing and annotation.</title>
        <authorList>
            <consortium name="The Broad Institute Genomics Platform"/>
            <consortium name="The Broad Institute Genome Sequencing Center for Infectious Disease"/>
            <person name="Wu L."/>
            <person name="Ma J."/>
        </authorList>
    </citation>
    <scope>NUCLEOTIDE SEQUENCE [LARGE SCALE GENOMIC DNA]</scope>
    <source>
        <strain evidence="10">CGMCC 4.7152</strain>
    </source>
</reference>
<evidence type="ECO:0000256" key="6">
    <source>
        <dbReference type="ARBA" id="ARBA00022840"/>
    </source>
</evidence>
<sequence length="605" mass="64875">MVTVPQIHGYRDLTLISAKGGQAQVYRAHKTTLDKSAVAIKVYKRDLDDADRRRFLREVQALQALRGRPHVVRLLEADFTAEGTGYVVMDLYAASVADRLVVERTLPVADVLRIGAQVAEALIHTHEAASRILHRDIKPNNILLTDDGTAVLSDFGISAIHRDDGRYTATARIGTKGYMAPEVQAGQPDSVASDLYSLGATLHTLLLGEPPSALDPHAALSAVSKPVASALRQALSPDPADRPESARRLREELLRVAELAPQETGAFATTPPAATKVLPDEAPTAVPGADVRPRLLDVPAADPDLGRNIAVGGLAGLGGLAVLTLLDWTWWSSALLVTLPLGAAVVLRRALDLRRLAGPAATATLACYAVPLVTYLSRLGEHPFINLVMVLFTLIAAGGQVVAVHEVERYVRQDLAQAETVRANHERGQLFQGMRDRYWLADTHPPDWLDDVLGPLPAARAMPWRDGTVRSAVVCDRSVVFLAVLDGVRPGTYDLNPTHGHACRVYANGRPNTSVDTRLKELARRVEPLGWGTAGVAAGCVVVLTTDGARSDGIRLAPTQFESTGLTVVVARDAGPAVVRLLAGADPLVIDPVLLRMVHERAARP</sequence>
<evidence type="ECO:0000256" key="4">
    <source>
        <dbReference type="ARBA" id="ARBA00022741"/>
    </source>
</evidence>
<dbReference type="EC" id="2.7.11.1" evidence="1"/>
<evidence type="ECO:0000256" key="5">
    <source>
        <dbReference type="ARBA" id="ARBA00022777"/>
    </source>
</evidence>
<dbReference type="InterPro" id="IPR011009">
    <property type="entry name" value="Kinase-like_dom_sf"/>
</dbReference>
<dbReference type="PANTHER" id="PTHR43289:SF6">
    <property type="entry name" value="SERINE_THREONINE-PROTEIN KINASE NEKL-3"/>
    <property type="match status" value="1"/>
</dbReference>
<evidence type="ECO:0000313" key="9">
    <source>
        <dbReference type="EMBL" id="MFC5008141.1"/>
    </source>
</evidence>
<dbReference type="GO" id="GO:0004674">
    <property type="term" value="F:protein serine/threonine kinase activity"/>
    <property type="evidence" value="ECO:0007669"/>
    <property type="project" value="UniProtKB-EC"/>
</dbReference>
<dbReference type="SUPFAM" id="SSF56112">
    <property type="entry name" value="Protein kinase-like (PK-like)"/>
    <property type="match status" value="1"/>
</dbReference>
<keyword evidence="7" id="KW-0472">Membrane</keyword>
<dbReference type="InterPro" id="IPR000719">
    <property type="entry name" value="Prot_kinase_dom"/>
</dbReference>
<evidence type="ECO:0000259" key="8">
    <source>
        <dbReference type="PROSITE" id="PS50011"/>
    </source>
</evidence>
<gene>
    <name evidence="9" type="ORF">ACFPIJ_61300</name>
</gene>
<dbReference type="RefSeq" id="WP_380128791.1">
    <property type="nucleotide sequence ID" value="NZ_JBHSIU010000130.1"/>
</dbReference>
<proteinExistence type="predicted"/>
<keyword evidence="7" id="KW-1133">Transmembrane helix</keyword>
<keyword evidence="5 9" id="KW-0418">Kinase</keyword>
<dbReference type="PANTHER" id="PTHR43289">
    <property type="entry name" value="MITOGEN-ACTIVATED PROTEIN KINASE KINASE KINASE 20-RELATED"/>
    <property type="match status" value="1"/>
</dbReference>
<dbReference type="InterPro" id="IPR008271">
    <property type="entry name" value="Ser/Thr_kinase_AS"/>
</dbReference>
<feature type="transmembrane region" description="Helical" evidence="7">
    <location>
        <begin position="383"/>
        <end position="404"/>
    </location>
</feature>
<evidence type="ECO:0000256" key="2">
    <source>
        <dbReference type="ARBA" id="ARBA00022527"/>
    </source>
</evidence>
<protein>
    <recommendedName>
        <fullName evidence="1">non-specific serine/threonine protein kinase</fullName>
        <ecNumber evidence="1">2.7.11.1</ecNumber>
    </recommendedName>
</protein>
<dbReference type="Pfam" id="PF00069">
    <property type="entry name" value="Pkinase"/>
    <property type="match status" value="1"/>
</dbReference>
<feature type="domain" description="Protein kinase" evidence="8">
    <location>
        <begin position="11"/>
        <end position="254"/>
    </location>
</feature>
<keyword evidence="7" id="KW-0812">Transmembrane</keyword>
<keyword evidence="2" id="KW-0723">Serine/threonine-protein kinase</keyword>
<dbReference type="Gene3D" id="1.10.510.10">
    <property type="entry name" value="Transferase(Phosphotransferase) domain 1"/>
    <property type="match status" value="1"/>
</dbReference>
<dbReference type="CDD" id="cd14014">
    <property type="entry name" value="STKc_PknB_like"/>
    <property type="match status" value="1"/>
</dbReference>
<evidence type="ECO:0000256" key="1">
    <source>
        <dbReference type="ARBA" id="ARBA00012513"/>
    </source>
</evidence>
<dbReference type="Proteomes" id="UP001595912">
    <property type="component" value="Unassembled WGS sequence"/>
</dbReference>
<dbReference type="PROSITE" id="PS50011">
    <property type="entry name" value="PROTEIN_KINASE_DOM"/>
    <property type="match status" value="1"/>
</dbReference>